<protein>
    <submittedName>
        <fullName evidence="1">Uncharacterized protein</fullName>
    </submittedName>
</protein>
<dbReference type="Proteomes" id="UP000239763">
    <property type="component" value="Unassembled WGS sequence"/>
</dbReference>
<organism evidence="1 2">
    <name type="scientific">Vibrio lentus</name>
    <dbReference type="NCBI Taxonomy" id="136468"/>
    <lineage>
        <taxon>Bacteria</taxon>
        <taxon>Pseudomonadati</taxon>
        <taxon>Pseudomonadota</taxon>
        <taxon>Gammaproteobacteria</taxon>
        <taxon>Vibrionales</taxon>
        <taxon>Vibrionaceae</taxon>
        <taxon>Vibrio</taxon>
    </lineage>
</organism>
<evidence type="ECO:0000313" key="2">
    <source>
        <dbReference type="Proteomes" id="UP000239763"/>
    </source>
</evidence>
<gene>
    <name evidence="1" type="ORF">BCV38_06745</name>
</gene>
<keyword evidence="2" id="KW-1185">Reference proteome</keyword>
<reference evidence="1 2" key="1">
    <citation type="journal article" date="2018" name="Nature">
        <title>A major lineage of non-tailed dsDNA viruses as unrecognized killers of marine bacteria.</title>
        <authorList>
            <person name="Kauffman K.M."/>
            <person name="Hussain F.A."/>
            <person name="Yang J."/>
            <person name="Arevalo P."/>
            <person name="Brown J.M."/>
            <person name="Chang W.K."/>
            <person name="VanInsberghe D."/>
            <person name="Elsherbini J."/>
            <person name="Sharma R.S."/>
            <person name="Cutler M.B."/>
            <person name="Kelly L."/>
            <person name="Polz M.F."/>
        </authorList>
    </citation>
    <scope>NUCLEOTIDE SEQUENCE [LARGE SCALE GENOMIC DNA]</scope>
    <source>
        <strain evidence="1 2">10N.286.55.E1</strain>
    </source>
</reference>
<evidence type="ECO:0000313" key="1">
    <source>
        <dbReference type="EMBL" id="PME29775.1"/>
    </source>
</evidence>
<proteinExistence type="predicted"/>
<comment type="caution">
    <text evidence="1">The sequence shown here is derived from an EMBL/GenBank/DDBJ whole genome shotgun (WGS) entry which is preliminary data.</text>
</comment>
<sequence length="64" mass="7380">MGVIFFAEVETLWKSFAFWVYWVMAELWIRLVSGGLDWDLVRVLGSNNGYQGIGDILFCDCRGK</sequence>
<dbReference type="EMBL" id="MCSB01000013">
    <property type="protein sequence ID" value="PME29775.1"/>
    <property type="molecule type" value="Genomic_DNA"/>
</dbReference>
<name>A0AA45A989_9VIBR</name>
<dbReference type="AlphaFoldDB" id="A0AA45A989"/>
<accession>A0AA45A989</accession>